<feature type="compositionally biased region" description="Acidic residues" evidence="5">
    <location>
        <begin position="325"/>
        <end position="335"/>
    </location>
</feature>
<dbReference type="Gene3D" id="3.40.190.10">
    <property type="entry name" value="Periplasmic binding protein-like II"/>
    <property type="match status" value="2"/>
</dbReference>
<dbReference type="InterPro" id="IPR037402">
    <property type="entry name" value="YidZ_PBP2"/>
</dbReference>
<gene>
    <name evidence="7" type="ORF">GCM10011578_035310</name>
</gene>
<feature type="domain" description="HTH lysR-type" evidence="6">
    <location>
        <begin position="6"/>
        <end position="63"/>
    </location>
</feature>
<dbReference type="EMBL" id="BMML01000007">
    <property type="protein sequence ID" value="GGN09823.1"/>
    <property type="molecule type" value="Genomic_DNA"/>
</dbReference>
<comment type="caution">
    <text evidence="7">The sequence shown here is derived from an EMBL/GenBank/DDBJ whole genome shotgun (WGS) entry which is preliminary data.</text>
</comment>
<dbReference type="InterPro" id="IPR000847">
    <property type="entry name" value="LysR_HTH_N"/>
</dbReference>
<dbReference type="InterPro" id="IPR050389">
    <property type="entry name" value="LysR-type_TF"/>
</dbReference>
<dbReference type="Proteomes" id="UP000653411">
    <property type="component" value="Unassembled WGS sequence"/>
</dbReference>
<evidence type="ECO:0000256" key="2">
    <source>
        <dbReference type="ARBA" id="ARBA00023015"/>
    </source>
</evidence>
<dbReference type="InterPro" id="IPR036388">
    <property type="entry name" value="WH-like_DNA-bd_sf"/>
</dbReference>
<feature type="region of interest" description="Disordered" evidence="5">
    <location>
        <begin position="303"/>
        <end position="352"/>
    </location>
</feature>
<keyword evidence="2" id="KW-0805">Transcription regulation</keyword>
<reference evidence="7" key="1">
    <citation type="journal article" date="2014" name="Int. J. Syst. Evol. Microbiol.">
        <title>Complete genome sequence of Corynebacterium casei LMG S-19264T (=DSM 44701T), isolated from a smear-ripened cheese.</title>
        <authorList>
            <consortium name="US DOE Joint Genome Institute (JGI-PGF)"/>
            <person name="Walter F."/>
            <person name="Albersmeier A."/>
            <person name="Kalinowski J."/>
            <person name="Ruckert C."/>
        </authorList>
    </citation>
    <scope>NUCLEOTIDE SEQUENCE</scope>
    <source>
        <strain evidence="7">CGMCC 4.7110</strain>
    </source>
</reference>
<dbReference type="RefSeq" id="WP_189263670.1">
    <property type="nucleotide sequence ID" value="NZ_BMML01000007.1"/>
</dbReference>
<dbReference type="SUPFAM" id="SSF46785">
    <property type="entry name" value="Winged helix' DNA-binding domain"/>
    <property type="match status" value="1"/>
</dbReference>
<evidence type="ECO:0000259" key="6">
    <source>
        <dbReference type="PROSITE" id="PS50931"/>
    </source>
</evidence>
<evidence type="ECO:0000256" key="5">
    <source>
        <dbReference type="SAM" id="MobiDB-lite"/>
    </source>
</evidence>
<dbReference type="Pfam" id="PF03466">
    <property type="entry name" value="LysR_substrate"/>
    <property type="match status" value="1"/>
</dbReference>
<protein>
    <submittedName>
        <fullName evidence="7">LysR family transcriptional regulator</fullName>
    </submittedName>
</protein>
<accession>A0A917XCL6</accession>
<evidence type="ECO:0000313" key="7">
    <source>
        <dbReference type="EMBL" id="GGN09823.1"/>
    </source>
</evidence>
<sequence>MGLGAIDLNLLVALEALLEEKNVTHAGVRLSTSQSAMSGSLARLRRHFNDELLIRVGREYELTPLAERLLPVVQGSLQKAEEALSLTRHFDPGRSRQRFSVVMSDYVMTVFVEPLLRVIAAEAPGVRIDFHPIVDGQLETETHLRCHDLMIVPLGYQLPGVSEAVMHDRFVCIVDPDNPRLVNGRLTLRDLAEMPHAACAIGKSHTPAERQLETLGITPKVQVSTPGFSVLPFLVSGTDLVAMVPERLARRYEGFARCAVVPAPFPDVPLVEAMYWHHNRHADPAHRWLRDTVRRVGAELGEEARGAEARGAEARGAEAFGAEAFGEEEPPEIADVDATHPESAFPELSAAS</sequence>
<organism evidence="7 8">
    <name type="scientific">Streptomyces fuscichromogenes</name>
    <dbReference type="NCBI Taxonomy" id="1324013"/>
    <lineage>
        <taxon>Bacteria</taxon>
        <taxon>Bacillati</taxon>
        <taxon>Actinomycetota</taxon>
        <taxon>Actinomycetes</taxon>
        <taxon>Kitasatosporales</taxon>
        <taxon>Streptomycetaceae</taxon>
        <taxon>Streptomyces</taxon>
    </lineage>
</organism>
<dbReference type="PROSITE" id="PS50931">
    <property type="entry name" value="HTH_LYSR"/>
    <property type="match status" value="1"/>
</dbReference>
<dbReference type="PANTHER" id="PTHR30118">
    <property type="entry name" value="HTH-TYPE TRANSCRIPTIONAL REGULATOR LEUO-RELATED"/>
    <property type="match status" value="1"/>
</dbReference>
<evidence type="ECO:0000256" key="4">
    <source>
        <dbReference type="ARBA" id="ARBA00023163"/>
    </source>
</evidence>
<dbReference type="GO" id="GO:0003700">
    <property type="term" value="F:DNA-binding transcription factor activity"/>
    <property type="evidence" value="ECO:0007669"/>
    <property type="project" value="InterPro"/>
</dbReference>
<dbReference type="SUPFAM" id="SSF53850">
    <property type="entry name" value="Periplasmic binding protein-like II"/>
    <property type="match status" value="1"/>
</dbReference>
<keyword evidence="4" id="KW-0804">Transcription</keyword>
<name>A0A917XCL6_9ACTN</name>
<dbReference type="CDD" id="cd08417">
    <property type="entry name" value="PBP2_Nitroaromatics_like"/>
    <property type="match status" value="1"/>
</dbReference>
<evidence type="ECO:0000256" key="3">
    <source>
        <dbReference type="ARBA" id="ARBA00023125"/>
    </source>
</evidence>
<dbReference type="InterPro" id="IPR005119">
    <property type="entry name" value="LysR_subst-bd"/>
</dbReference>
<dbReference type="Gene3D" id="1.10.10.10">
    <property type="entry name" value="Winged helix-like DNA-binding domain superfamily/Winged helix DNA-binding domain"/>
    <property type="match status" value="1"/>
</dbReference>
<evidence type="ECO:0000256" key="1">
    <source>
        <dbReference type="ARBA" id="ARBA00009437"/>
    </source>
</evidence>
<keyword evidence="8" id="KW-1185">Reference proteome</keyword>
<dbReference type="InterPro" id="IPR036390">
    <property type="entry name" value="WH_DNA-bd_sf"/>
</dbReference>
<dbReference type="Pfam" id="PF00126">
    <property type="entry name" value="HTH_1"/>
    <property type="match status" value="1"/>
</dbReference>
<keyword evidence="3" id="KW-0238">DNA-binding</keyword>
<comment type="similarity">
    <text evidence="1">Belongs to the LysR transcriptional regulatory family.</text>
</comment>
<evidence type="ECO:0000313" key="8">
    <source>
        <dbReference type="Proteomes" id="UP000653411"/>
    </source>
</evidence>
<dbReference type="AlphaFoldDB" id="A0A917XCL6"/>
<dbReference type="PANTHER" id="PTHR30118:SF15">
    <property type="entry name" value="TRANSCRIPTIONAL REGULATORY PROTEIN"/>
    <property type="match status" value="1"/>
</dbReference>
<feature type="compositionally biased region" description="Basic and acidic residues" evidence="5">
    <location>
        <begin position="303"/>
        <end position="316"/>
    </location>
</feature>
<dbReference type="GO" id="GO:0003677">
    <property type="term" value="F:DNA binding"/>
    <property type="evidence" value="ECO:0007669"/>
    <property type="project" value="UniProtKB-KW"/>
</dbReference>
<proteinExistence type="inferred from homology"/>
<reference evidence="7" key="2">
    <citation type="submission" date="2020-09" db="EMBL/GenBank/DDBJ databases">
        <authorList>
            <person name="Sun Q."/>
            <person name="Zhou Y."/>
        </authorList>
    </citation>
    <scope>NUCLEOTIDE SEQUENCE</scope>
    <source>
        <strain evidence="7">CGMCC 4.7110</strain>
    </source>
</reference>